<evidence type="ECO:0000256" key="1">
    <source>
        <dbReference type="ARBA" id="ARBA00023015"/>
    </source>
</evidence>
<dbReference type="CDD" id="cd12148">
    <property type="entry name" value="fungal_TF_MHR"/>
    <property type="match status" value="1"/>
</dbReference>
<dbReference type="SMART" id="SM00906">
    <property type="entry name" value="Fungal_trans"/>
    <property type="match status" value="1"/>
</dbReference>
<evidence type="ECO:0000313" key="6">
    <source>
        <dbReference type="EMBL" id="KAK8001737.1"/>
    </source>
</evidence>
<accession>A0ABR1R7I9</accession>
<feature type="chain" id="PRO_5046853046" description="Xylanolytic transcriptional activator regulatory domain-containing protein" evidence="4">
    <location>
        <begin position="25"/>
        <end position="573"/>
    </location>
</feature>
<feature type="signal peptide" evidence="4">
    <location>
        <begin position="1"/>
        <end position="24"/>
    </location>
</feature>
<keyword evidence="2" id="KW-0804">Transcription</keyword>
<reference evidence="6 7" key="1">
    <citation type="submission" date="2023-01" db="EMBL/GenBank/DDBJ databases">
        <title>Analysis of 21 Apiospora genomes using comparative genomics revels a genus with tremendous synthesis potential of carbohydrate active enzymes and secondary metabolites.</title>
        <authorList>
            <person name="Sorensen T."/>
        </authorList>
    </citation>
    <scope>NUCLEOTIDE SEQUENCE [LARGE SCALE GENOMIC DNA]</scope>
    <source>
        <strain evidence="6 7">CBS 20057</strain>
    </source>
</reference>
<dbReference type="PANTHER" id="PTHR47840:SF1">
    <property type="entry name" value="ZN(II)2CYS6 TRANSCRIPTION FACTOR (EUROFUNG)"/>
    <property type="match status" value="1"/>
</dbReference>
<dbReference type="InterPro" id="IPR007219">
    <property type="entry name" value="XnlR_reg_dom"/>
</dbReference>
<evidence type="ECO:0000259" key="5">
    <source>
        <dbReference type="SMART" id="SM00906"/>
    </source>
</evidence>
<name>A0ABR1R7I9_9PEZI</name>
<keyword evidence="4" id="KW-0732">Signal</keyword>
<evidence type="ECO:0000256" key="4">
    <source>
        <dbReference type="SAM" id="SignalP"/>
    </source>
</evidence>
<keyword evidence="7" id="KW-1185">Reference proteome</keyword>
<dbReference type="EMBL" id="JAQQWI010000018">
    <property type="protein sequence ID" value="KAK8001737.1"/>
    <property type="molecule type" value="Genomic_DNA"/>
</dbReference>
<protein>
    <recommendedName>
        <fullName evidence="5">Xylanolytic transcriptional activator regulatory domain-containing protein</fullName>
    </recommendedName>
</protein>
<keyword evidence="3" id="KW-0539">Nucleus</keyword>
<evidence type="ECO:0000256" key="2">
    <source>
        <dbReference type="ARBA" id="ARBA00023163"/>
    </source>
</evidence>
<comment type="caution">
    <text evidence="6">The sequence shown here is derived from an EMBL/GenBank/DDBJ whole genome shotgun (WGS) entry which is preliminary data.</text>
</comment>
<evidence type="ECO:0000313" key="7">
    <source>
        <dbReference type="Proteomes" id="UP001396898"/>
    </source>
</evidence>
<proteinExistence type="predicted"/>
<organism evidence="6 7">
    <name type="scientific">Apiospora marii</name>
    <dbReference type="NCBI Taxonomy" id="335849"/>
    <lineage>
        <taxon>Eukaryota</taxon>
        <taxon>Fungi</taxon>
        <taxon>Dikarya</taxon>
        <taxon>Ascomycota</taxon>
        <taxon>Pezizomycotina</taxon>
        <taxon>Sordariomycetes</taxon>
        <taxon>Xylariomycetidae</taxon>
        <taxon>Amphisphaeriales</taxon>
        <taxon>Apiosporaceae</taxon>
        <taxon>Apiospora</taxon>
    </lineage>
</organism>
<evidence type="ECO:0000256" key="3">
    <source>
        <dbReference type="ARBA" id="ARBA00023242"/>
    </source>
</evidence>
<sequence length="573" mass="62720">MPPSGSHPVIIARKLLLLASWLQGTPPGYRVTTGPGPGEDYHDYACRLVSTASKLVMRNDELLTSIEGIECLMLESMYLNNGGHLRRAWFTSRKALAVAQMLGIHQGTGSSAGTWLDEDASRTRIDPDYMWLRLVLTDRYLSLMLGLPQGTLENVFATPEALSDCAGLERFERMLGVAAGLILQRNSVQRLDLGYTQKIDTLLQEAANCLPAQWWVVENPRSSDGASDDFQQSLRLVNQIAYHHLLIQLHLPYLLQSPPVPSGYDYNKMTAAIASRNILVQFIAFRASETNTVYCRGIDFITFTASMTLCLAHMECRRRRSSDDTHTNAGAVDSSSAFHALRHQRLSDRGLVERTLQIMDDMAALNEDVVVRKISQLLTPLLEIESDAASGEGYRASSSSCVHAAAAAPESQWTSEMARGASHGLLSVQIPYFGTIKIEHSQGDSTATGSNQTGPSLVSRYDFAAQSVGQFDPGPQMPPPRHHAGYEMTNVQPANTDWQPVPSFVDQLSPPILPSQTSVTISEDAPSSKAPSLETVSGLEEKDCLLVPGLEADLEDWVLQGVDGAFFSSLIQE</sequence>
<dbReference type="PANTHER" id="PTHR47840">
    <property type="entry name" value="ZN(II)2CYS6 TRANSCRIPTION FACTOR (EUROFUNG)-RELATED"/>
    <property type="match status" value="1"/>
</dbReference>
<feature type="domain" description="Xylanolytic transcriptional activator regulatory" evidence="5">
    <location>
        <begin position="88"/>
        <end position="165"/>
    </location>
</feature>
<gene>
    <name evidence="6" type="ORF">PG991_013959</name>
</gene>
<keyword evidence="1" id="KW-0805">Transcription regulation</keyword>
<dbReference type="Proteomes" id="UP001396898">
    <property type="component" value="Unassembled WGS sequence"/>
</dbReference>